<dbReference type="AlphaFoldDB" id="A0AAD8BG11"/>
<name>A0AAD8BG11_BIOPF</name>
<keyword evidence="3" id="KW-1185">Reference proteome</keyword>
<sequence length="551" mass="63098">MIHNNTHVIEKLKSVFEEYQLIKKNKGRASDAQRLREKNVEEKSRKLFDIAHQEAAQLIKIHEDRVFLKDQRSTRQMKMSDIDKQLSKKEDRAGERKHKDEDRQMREEHRKNASAQSSITQIPDSSNSESEENIEEQQQHKDKDYEIEIPLYYKKQLCYAVDVEESSELDIATKKPTILQDMLSSSDVASALDRINLSDRKFTILAAAIAQASGQSLDDAALSRLTVHRKRLTHRSVIESHVREQFLARDKTPLLVHWDSKIMKDTTNNTDPHSNTDRVAVVVTAERSYIPREDYKEMIQLCLTVLGCPVNDHDQANSHYCFRVPGAYHMARWMAKVIYCLKIFLFRDEFKLTVSETKNLTEFCVFATHIHVSAWISCPMQSDAPINDLQLLARIDQYSEINKKIATAATKKLQYHLWYLGPELVWLALFSNKVANTEKKMMVEAMIAAGSDASVRGIKFPPANVEQLKRKQLHELISSTTTAALLSIGLDVALLNGIDPENWSDCPHFKQAANVVKCLKVVNDTAERSIELMTSFNQSITKSEAEMQKLI</sequence>
<evidence type="ECO:0000313" key="2">
    <source>
        <dbReference type="EMBL" id="KAK0053923.1"/>
    </source>
</evidence>
<protein>
    <submittedName>
        <fullName evidence="2">Uncharacterized protein</fullName>
    </submittedName>
</protein>
<feature type="compositionally biased region" description="Polar residues" evidence="1">
    <location>
        <begin position="113"/>
        <end position="124"/>
    </location>
</feature>
<dbReference type="Proteomes" id="UP001233172">
    <property type="component" value="Unassembled WGS sequence"/>
</dbReference>
<organism evidence="2 3">
    <name type="scientific">Biomphalaria pfeifferi</name>
    <name type="common">Bloodfluke planorb</name>
    <name type="synonym">Freshwater snail</name>
    <dbReference type="NCBI Taxonomy" id="112525"/>
    <lineage>
        <taxon>Eukaryota</taxon>
        <taxon>Metazoa</taxon>
        <taxon>Spiralia</taxon>
        <taxon>Lophotrochozoa</taxon>
        <taxon>Mollusca</taxon>
        <taxon>Gastropoda</taxon>
        <taxon>Heterobranchia</taxon>
        <taxon>Euthyneura</taxon>
        <taxon>Panpulmonata</taxon>
        <taxon>Hygrophila</taxon>
        <taxon>Lymnaeoidea</taxon>
        <taxon>Planorbidae</taxon>
        <taxon>Biomphalaria</taxon>
    </lineage>
</organism>
<feature type="region of interest" description="Disordered" evidence="1">
    <location>
        <begin position="75"/>
        <end position="141"/>
    </location>
</feature>
<gene>
    <name evidence="2" type="ORF">Bpfe_016667</name>
</gene>
<dbReference type="PANTHER" id="PTHR46113">
    <property type="entry name" value="SNAC DOMAIN-CONTAINING PROTEIN"/>
    <property type="match status" value="1"/>
</dbReference>
<evidence type="ECO:0000313" key="3">
    <source>
        <dbReference type="Proteomes" id="UP001233172"/>
    </source>
</evidence>
<dbReference type="EMBL" id="JASAOG010000082">
    <property type="protein sequence ID" value="KAK0053923.1"/>
    <property type="molecule type" value="Genomic_DNA"/>
</dbReference>
<feature type="compositionally biased region" description="Basic and acidic residues" evidence="1">
    <location>
        <begin position="75"/>
        <end position="111"/>
    </location>
</feature>
<proteinExistence type="predicted"/>
<accession>A0AAD8BG11</accession>
<comment type="caution">
    <text evidence="2">The sequence shown here is derived from an EMBL/GenBank/DDBJ whole genome shotgun (WGS) entry which is preliminary data.</text>
</comment>
<dbReference type="PANTHER" id="PTHR46113:SF1">
    <property type="entry name" value="PEPTIDASE M17 LEUCYL AMINOPEPTIDASE N-TERMINAL DOMAIN-CONTAINING PROTEIN"/>
    <property type="match status" value="1"/>
</dbReference>
<evidence type="ECO:0000256" key="1">
    <source>
        <dbReference type="SAM" id="MobiDB-lite"/>
    </source>
</evidence>
<reference evidence="2" key="2">
    <citation type="submission" date="2023-04" db="EMBL/GenBank/DDBJ databases">
        <authorList>
            <person name="Bu L."/>
            <person name="Lu L."/>
            <person name="Laidemitt M.R."/>
            <person name="Zhang S.M."/>
            <person name="Mutuku M."/>
            <person name="Mkoji G."/>
            <person name="Steinauer M."/>
            <person name="Loker E.S."/>
        </authorList>
    </citation>
    <scope>NUCLEOTIDE SEQUENCE</scope>
    <source>
        <strain evidence="2">KasaAsao</strain>
        <tissue evidence="2">Whole Snail</tissue>
    </source>
</reference>
<reference evidence="2" key="1">
    <citation type="journal article" date="2023" name="PLoS Negl. Trop. Dis.">
        <title>A genome sequence for Biomphalaria pfeifferi, the major vector snail for the human-infecting parasite Schistosoma mansoni.</title>
        <authorList>
            <person name="Bu L."/>
            <person name="Lu L."/>
            <person name="Laidemitt M.R."/>
            <person name="Zhang S.M."/>
            <person name="Mutuku M."/>
            <person name="Mkoji G."/>
            <person name="Steinauer M."/>
            <person name="Loker E.S."/>
        </authorList>
    </citation>
    <scope>NUCLEOTIDE SEQUENCE</scope>
    <source>
        <strain evidence="2">KasaAsao</strain>
    </source>
</reference>